<keyword evidence="1" id="KW-0175">Coiled coil</keyword>
<gene>
    <name evidence="3" type="ORF">CYMTET_35355</name>
</gene>
<keyword evidence="4" id="KW-1185">Reference proteome</keyword>
<dbReference type="EMBL" id="LGRX02022575">
    <property type="protein sequence ID" value="KAK3255462.1"/>
    <property type="molecule type" value="Genomic_DNA"/>
</dbReference>
<dbReference type="AlphaFoldDB" id="A0AAE0F9C7"/>
<feature type="compositionally biased region" description="Low complexity" evidence="2">
    <location>
        <begin position="373"/>
        <end position="382"/>
    </location>
</feature>
<accession>A0AAE0F9C7</accession>
<feature type="non-terminal residue" evidence="3">
    <location>
        <position position="1"/>
    </location>
</feature>
<dbReference type="Gene3D" id="1.20.920.20">
    <property type="match status" value="1"/>
</dbReference>
<dbReference type="Proteomes" id="UP001190700">
    <property type="component" value="Unassembled WGS sequence"/>
</dbReference>
<proteinExistence type="predicted"/>
<evidence type="ECO:0000313" key="3">
    <source>
        <dbReference type="EMBL" id="KAK3255462.1"/>
    </source>
</evidence>
<sequence>VTIPDDTVIVFPKEKGMVLPKGFVDQGNGQMKNQTGIPITTDCPPGSTLLLPPPSSTAPEDLIVRMYKHQHGAVIAAGINGMEPSAVAAALSAGSPSADEMEHRAAALGLAKPDVCYQVASKMSDRYLGKFLKLMSSTSVGRLLAYYPYKWWPKLLQVAGINSNDSSEHLQQARIYVDVRSQISSSTSSLDPAEIAKQMKNMDPRHGMYLLAKGPAQRVGSILEELSMLHSDKATKYLQMLAKESARMDYLSKTFRSEDISASKLLQHLTTADTDQELYEGCMSVMQFYQKAFDLSCTLTRVQDHSDVGLDPEVEELATSTSGPAPVSTDFEVVTGVDKIEVSQAEISLSVNTPEIMDSPRPLGVSLVPDTVSPSSAEASTSPPKPRLMRNKTKHQGIDSSHFDEVEATAEEIAEDHLEIICSTERVKFGSVMSSTDPSDYNNHVDVGLIVQMDASRLASYQEEALLKQEVVHRGAMLTVPIFTMRGARWGCITHIVKSDASKAILGGFPEPVSVDIVRSTDCLVMLARCIQLAEDNIANRANMQDEIDLANEDEDAEEKRERLMNYLTKLNQMKRRLYKMMANSSSMNTALQEIKSYSAPPPLVLRVIVALLIVVGIPNFEVYLGDDLLEWPEDTLKLWKFTRANMQLSQRHPQNIFRMLSKATKGQAHADVKRKMVCIVAAEKIMEGADREAVHHASSVAASLLDWIQVGIKQAYAEIELADLDCEMEEETQSYGNGNGNNDYE</sequence>
<protein>
    <submittedName>
        <fullName evidence="3">Uncharacterized protein</fullName>
    </submittedName>
</protein>
<feature type="region of interest" description="Disordered" evidence="2">
    <location>
        <begin position="369"/>
        <end position="400"/>
    </location>
</feature>
<name>A0AAE0F9C7_9CHLO</name>
<comment type="caution">
    <text evidence="3">The sequence shown here is derived from an EMBL/GenBank/DDBJ whole genome shotgun (WGS) entry which is preliminary data.</text>
</comment>
<feature type="coiled-coil region" evidence="1">
    <location>
        <begin position="541"/>
        <end position="577"/>
    </location>
</feature>
<evidence type="ECO:0000256" key="2">
    <source>
        <dbReference type="SAM" id="MobiDB-lite"/>
    </source>
</evidence>
<organism evidence="3 4">
    <name type="scientific">Cymbomonas tetramitiformis</name>
    <dbReference type="NCBI Taxonomy" id="36881"/>
    <lineage>
        <taxon>Eukaryota</taxon>
        <taxon>Viridiplantae</taxon>
        <taxon>Chlorophyta</taxon>
        <taxon>Pyramimonadophyceae</taxon>
        <taxon>Pyramimonadales</taxon>
        <taxon>Pyramimonadaceae</taxon>
        <taxon>Cymbomonas</taxon>
    </lineage>
</organism>
<reference evidence="3 4" key="1">
    <citation type="journal article" date="2015" name="Genome Biol. Evol.">
        <title>Comparative Genomics of a Bacterivorous Green Alga Reveals Evolutionary Causalities and Consequences of Phago-Mixotrophic Mode of Nutrition.</title>
        <authorList>
            <person name="Burns J.A."/>
            <person name="Paasch A."/>
            <person name="Narechania A."/>
            <person name="Kim E."/>
        </authorList>
    </citation>
    <scope>NUCLEOTIDE SEQUENCE [LARGE SCALE GENOMIC DNA]</scope>
    <source>
        <strain evidence="3 4">PLY_AMNH</strain>
    </source>
</reference>
<evidence type="ECO:0000256" key="1">
    <source>
        <dbReference type="SAM" id="Coils"/>
    </source>
</evidence>
<evidence type="ECO:0000313" key="4">
    <source>
        <dbReference type="Proteomes" id="UP001190700"/>
    </source>
</evidence>